<dbReference type="STRING" id="59733.SAMN05421769_2146"/>
<dbReference type="EMBL" id="FSRQ01000002">
    <property type="protein sequence ID" value="SIO13988.1"/>
    <property type="molecule type" value="Genomic_DNA"/>
</dbReference>
<evidence type="ECO:0000313" key="2">
    <source>
        <dbReference type="EMBL" id="SIO13988.1"/>
    </source>
</evidence>
<reference evidence="3" key="1">
    <citation type="submission" date="2016-12" db="EMBL/GenBank/DDBJ databases">
        <authorList>
            <person name="Varghese N."/>
            <person name="Submissions S."/>
        </authorList>
    </citation>
    <scope>NUCLEOTIDE SEQUENCE [LARGE SCALE GENOMIC DNA]</scope>
    <source>
        <strain evidence="3">DSM 16779</strain>
    </source>
</reference>
<dbReference type="OrthoDB" id="1151160at2"/>
<proteinExistence type="predicted"/>
<feature type="chain" id="PRO_5009936300" description="GLPGLI family protein" evidence="1">
    <location>
        <begin position="19"/>
        <end position="198"/>
    </location>
</feature>
<evidence type="ECO:0000256" key="1">
    <source>
        <dbReference type="SAM" id="SignalP"/>
    </source>
</evidence>
<dbReference type="Proteomes" id="UP000184782">
    <property type="component" value="Unassembled WGS sequence"/>
</dbReference>
<accession>A0A1N6H2E1</accession>
<name>A0A1N6H2E1_9FLAO</name>
<evidence type="ECO:0000313" key="3">
    <source>
        <dbReference type="Proteomes" id="UP000184782"/>
    </source>
</evidence>
<protein>
    <recommendedName>
        <fullName evidence="4">GLPGLI family protein</fullName>
    </recommendedName>
</protein>
<keyword evidence="1" id="KW-0732">Signal</keyword>
<keyword evidence="3" id="KW-1185">Reference proteome</keyword>
<feature type="signal peptide" evidence="1">
    <location>
        <begin position="1"/>
        <end position="18"/>
    </location>
</feature>
<organism evidence="2 3">
    <name type="scientific">Chryseobacterium scophthalmum</name>
    <dbReference type="NCBI Taxonomy" id="59733"/>
    <lineage>
        <taxon>Bacteria</taxon>
        <taxon>Pseudomonadati</taxon>
        <taxon>Bacteroidota</taxon>
        <taxon>Flavobacteriia</taxon>
        <taxon>Flavobacteriales</taxon>
        <taxon>Weeksellaceae</taxon>
        <taxon>Chryseobacterium group</taxon>
        <taxon>Chryseobacterium</taxon>
    </lineage>
</organism>
<dbReference type="RefSeq" id="WP_074230333.1">
    <property type="nucleotide sequence ID" value="NZ_FSRQ01000002.1"/>
</dbReference>
<evidence type="ECO:0008006" key="4">
    <source>
        <dbReference type="Google" id="ProtNLM"/>
    </source>
</evidence>
<dbReference type="AlphaFoldDB" id="A0A1N6H2E1"/>
<gene>
    <name evidence="2" type="ORF">SAMN05421769_2146</name>
</gene>
<sequence>MKKIFLFLFAVITTTIFAQNKLTIESGNLSFLKGETEVNVERNYGSPLFQVDNFTETEYIERRHKETVAKKGEEAWKKWIDTWEQHVENIWTEKFIEGLNKSKKIKFAQNVETKYTLIIQPKWMYAGWSGFVMQPGKLTAEITIVETENPSKVLAKFIGDKIEGIGSKVDYSMEYGRITAAYEKTGKEFGKELKKALK</sequence>